<sequence length="336" mass="37226">MTHALDAATASRFAAAALGHVTREYPNKMDHVLSGPEDVQGPRALHPIFFGSFDWHSCVHGWWTLFTLLRLYPDMPEAARITALADELFSADNVAAEAAYLDRPGSRGFERPYGWAWLLMLAAELERHGGGRGAVLRPLAEAFARRFIDFLPLADYPVRVGTHYNTAFALRLTLDYAESAGDAALIALCRNRALRWHSGDRDCQAWEPSQDEFLSPALMEAVLMRRVMAPDVFADWFAAFLPRLDRREPATLFQPAGVSDRSDGKIAHLDGLNLSRAWCWREIGSALAADDPRRPIALQAADDHLDAALHHVTGDYMGEHWLASFALLALLAGPDA</sequence>
<evidence type="ECO:0008006" key="3">
    <source>
        <dbReference type="Google" id="ProtNLM"/>
    </source>
</evidence>
<dbReference type="EMBL" id="BSOY01000031">
    <property type="protein sequence ID" value="GLS01596.1"/>
    <property type="molecule type" value="Genomic_DNA"/>
</dbReference>
<comment type="caution">
    <text evidence="1">The sequence shown here is derived from an EMBL/GenBank/DDBJ whole genome shotgun (WGS) entry which is preliminary data.</text>
</comment>
<name>A0ABQ6BI52_9CAUL</name>
<dbReference type="Proteomes" id="UP001156921">
    <property type="component" value="Unassembled WGS sequence"/>
</dbReference>
<accession>A0ABQ6BI52</accession>
<dbReference type="Pfam" id="PF11199">
    <property type="entry name" value="DUF2891"/>
    <property type="match status" value="1"/>
</dbReference>
<dbReference type="RefSeq" id="WP_284222455.1">
    <property type="nucleotide sequence ID" value="NZ_BSOY01000031.1"/>
</dbReference>
<evidence type="ECO:0000313" key="1">
    <source>
        <dbReference type="EMBL" id="GLS01596.1"/>
    </source>
</evidence>
<reference evidence="2" key="1">
    <citation type="journal article" date="2019" name="Int. J. Syst. Evol. Microbiol.">
        <title>The Global Catalogue of Microorganisms (GCM) 10K type strain sequencing project: providing services to taxonomists for standard genome sequencing and annotation.</title>
        <authorList>
            <consortium name="The Broad Institute Genomics Platform"/>
            <consortium name="The Broad Institute Genome Sequencing Center for Infectious Disease"/>
            <person name="Wu L."/>
            <person name="Ma J."/>
        </authorList>
    </citation>
    <scope>NUCLEOTIDE SEQUENCE [LARGE SCALE GENOMIC DNA]</scope>
    <source>
        <strain evidence="2">NBRC 110107</strain>
    </source>
</reference>
<evidence type="ECO:0000313" key="2">
    <source>
        <dbReference type="Proteomes" id="UP001156921"/>
    </source>
</evidence>
<dbReference type="InterPro" id="IPR021365">
    <property type="entry name" value="DUF2891"/>
</dbReference>
<protein>
    <recommendedName>
        <fullName evidence="3">DUF2891 domain-containing protein</fullName>
    </recommendedName>
</protein>
<gene>
    <name evidence="1" type="ORF">GCM10007859_16110</name>
</gene>
<organism evidence="1 2">
    <name type="scientific">Brevundimonas denitrificans</name>
    <dbReference type="NCBI Taxonomy" id="1443434"/>
    <lineage>
        <taxon>Bacteria</taxon>
        <taxon>Pseudomonadati</taxon>
        <taxon>Pseudomonadota</taxon>
        <taxon>Alphaproteobacteria</taxon>
        <taxon>Caulobacterales</taxon>
        <taxon>Caulobacteraceae</taxon>
        <taxon>Brevundimonas</taxon>
    </lineage>
</organism>
<keyword evidence="2" id="KW-1185">Reference proteome</keyword>
<proteinExistence type="predicted"/>